<dbReference type="PANTHER" id="PTHR35333:SF3">
    <property type="entry name" value="BETA-LACTAMASE-TYPE TRANSPEPTIDASE FOLD CONTAINING PROTEIN"/>
    <property type="match status" value="1"/>
</dbReference>
<keyword evidence="4" id="KW-1185">Reference proteome</keyword>
<sequence>MNTKFIGHKKMYIIFLIAVFFFTGNEILIASANNKKENIETEFRQMEKDNNARIGVYALDTENGSVVRYRYDERFAYCSLAKVFIVGEILRQNSLKNLKKNVSYNNEDILSYAPITSKHIETGMTIENLCSAAIRFSDNTAGNLLLCQIGGINGFKKSLLNINDTTTQVMRNEPTLNTAIPGDTSDTSTPYQMAMNFKAYTLDNILPREKRTLLLDWMSGNNITDTLIRAGVPIDWKVADKSGSGGYGTRNDIAFITRPSHAPIILVVMTTHKNVDAKSNDALVAMVTKIVINKINRGPSR</sequence>
<dbReference type="EC" id="3.5.2.6" evidence="3"/>
<dbReference type="EMBL" id="JACHFH010000015">
    <property type="protein sequence ID" value="MBB5336243.1"/>
    <property type="molecule type" value="Genomic_DNA"/>
</dbReference>
<evidence type="ECO:0000313" key="3">
    <source>
        <dbReference type="EMBL" id="MBB5336243.1"/>
    </source>
</evidence>
<dbReference type="Gene3D" id="3.40.710.10">
    <property type="entry name" value="DD-peptidase/beta-lactamase superfamily"/>
    <property type="match status" value="1"/>
</dbReference>
<comment type="caution">
    <text evidence="3">The sequence shown here is derived from an EMBL/GenBank/DDBJ whole genome shotgun (WGS) entry which is preliminary data.</text>
</comment>
<dbReference type="SUPFAM" id="SSF56601">
    <property type="entry name" value="beta-lactamase/transpeptidase-like"/>
    <property type="match status" value="1"/>
</dbReference>
<name>A0A840UTF2_9FIRM</name>
<dbReference type="RefSeq" id="WP_183861022.1">
    <property type="nucleotide sequence ID" value="NZ_JACHFH010000015.1"/>
</dbReference>
<proteinExistence type="predicted"/>
<keyword evidence="3" id="KW-0378">Hydrolase</keyword>
<dbReference type="InterPro" id="IPR045155">
    <property type="entry name" value="Beta-lactam_cat"/>
</dbReference>
<dbReference type="InterPro" id="IPR012338">
    <property type="entry name" value="Beta-lactam/transpept-like"/>
</dbReference>
<keyword evidence="1" id="KW-1133">Transmembrane helix</keyword>
<dbReference type="Pfam" id="PF13354">
    <property type="entry name" value="Beta-lactamase2"/>
    <property type="match status" value="1"/>
</dbReference>
<keyword evidence="1" id="KW-0472">Membrane</keyword>
<dbReference type="GO" id="GO:0008800">
    <property type="term" value="F:beta-lactamase activity"/>
    <property type="evidence" value="ECO:0007669"/>
    <property type="project" value="UniProtKB-EC"/>
</dbReference>
<feature type="domain" description="Beta-lactamase class A catalytic" evidence="2">
    <location>
        <begin position="55"/>
        <end position="270"/>
    </location>
</feature>
<dbReference type="Proteomes" id="UP000559117">
    <property type="component" value="Unassembled WGS sequence"/>
</dbReference>
<dbReference type="NCBIfam" id="NF033103">
    <property type="entry name" value="bla_class_A"/>
    <property type="match status" value="1"/>
</dbReference>
<organism evidence="3 4">
    <name type="scientific">Pectinatus brassicae</name>
    <dbReference type="NCBI Taxonomy" id="862415"/>
    <lineage>
        <taxon>Bacteria</taxon>
        <taxon>Bacillati</taxon>
        <taxon>Bacillota</taxon>
        <taxon>Negativicutes</taxon>
        <taxon>Selenomonadales</taxon>
        <taxon>Selenomonadaceae</taxon>
        <taxon>Pectinatus</taxon>
    </lineage>
</organism>
<evidence type="ECO:0000259" key="2">
    <source>
        <dbReference type="Pfam" id="PF13354"/>
    </source>
</evidence>
<dbReference type="PANTHER" id="PTHR35333">
    <property type="entry name" value="BETA-LACTAMASE"/>
    <property type="match status" value="1"/>
</dbReference>
<dbReference type="InterPro" id="IPR000871">
    <property type="entry name" value="Beta-lactam_class-A"/>
</dbReference>
<evidence type="ECO:0000256" key="1">
    <source>
        <dbReference type="SAM" id="Phobius"/>
    </source>
</evidence>
<keyword evidence="1" id="KW-0812">Transmembrane</keyword>
<evidence type="ECO:0000313" key="4">
    <source>
        <dbReference type="Proteomes" id="UP000559117"/>
    </source>
</evidence>
<gene>
    <name evidence="3" type="ORF">HNR32_001391</name>
</gene>
<dbReference type="GO" id="GO:0046677">
    <property type="term" value="P:response to antibiotic"/>
    <property type="evidence" value="ECO:0007669"/>
    <property type="project" value="InterPro"/>
</dbReference>
<dbReference type="AlphaFoldDB" id="A0A840UTF2"/>
<dbReference type="GO" id="GO:0030655">
    <property type="term" value="P:beta-lactam antibiotic catabolic process"/>
    <property type="evidence" value="ECO:0007669"/>
    <property type="project" value="InterPro"/>
</dbReference>
<accession>A0A840UTF2</accession>
<reference evidence="3 4" key="1">
    <citation type="submission" date="2020-08" db="EMBL/GenBank/DDBJ databases">
        <title>Genomic Encyclopedia of Type Strains, Phase IV (KMG-IV): sequencing the most valuable type-strain genomes for metagenomic binning, comparative biology and taxonomic classification.</title>
        <authorList>
            <person name="Goeker M."/>
        </authorList>
    </citation>
    <scope>NUCLEOTIDE SEQUENCE [LARGE SCALE GENOMIC DNA]</scope>
    <source>
        <strain evidence="3 4">DSM 24661</strain>
    </source>
</reference>
<protein>
    <submittedName>
        <fullName evidence="3">Beta-lactamase class A</fullName>
        <ecNumber evidence="3">3.5.2.6</ecNumber>
    </submittedName>
</protein>
<feature type="transmembrane region" description="Helical" evidence="1">
    <location>
        <begin position="12"/>
        <end position="32"/>
    </location>
</feature>
<dbReference type="PRINTS" id="PR00118">
    <property type="entry name" value="BLACTAMASEA"/>
</dbReference>